<accession>A0A7S3AK99</accession>
<feature type="domain" description="Prolyl 4-hydroxylase alpha subunit Fe(2+) 2OG dioxygenase" evidence="2">
    <location>
        <begin position="20"/>
        <end position="126"/>
    </location>
</feature>
<evidence type="ECO:0000313" key="3">
    <source>
        <dbReference type="EMBL" id="CAE0105372.1"/>
    </source>
</evidence>
<dbReference type="Pfam" id="PF13640">
    <property type="entry name" value="2OG-FeII_Oxy_3"/>
    <property type="match status" value="1"/>
</dbReference>
<dbReference type="PANTHER" id="PTHR35169">
    <property type="entry name" value="FE2OG DIOXYGENASE DOMAIN-CONTAINING PROTEIN"/>
    <property type="match status" value="1"/>
</dbReference>
<proteinExistence type="predicted"/>
<feature type="region of interest" description="Disordered" evidence="1">
    <location>
        <begin position="161"/>
        <end position="182"/>
    </location>
</feature>
<sequence>MPSLDGGDGSHSCPAFVANAAVYGNCFQWHVDADPSQLPPGLPEWLAGHGSYENGSAGKPLFVSLIVYLDEEWRREWDAETLFIEPESGAGLLVQPRPGRAVLMHQDVLHRVSTPSLIARRPRYSLVWKLIFVPTQLHAEGSSVRKSETICRPEWGVPIHLSPRPHPEPDDARSGVCASDSD</sequence>
<gene>
    <name evidence="3" type="ORF">HERI1096_LOCUS6030</name>
</gene>
<protein>
    <recommendedName>
        <fullName evidence="2">Prolyl 4-hydroxylase alpha subunit Fe(2+) 2OG dioxygenase domain-containing protein</fullName>
    </recommendedName>
</protein>
<dbReference type="PANTHER" id="PTHR35169:SF1">
    <property type="entry name" value="PROLYL 4-HYDROXYLASE ALPHA SUBUNIT FE(2+) 2OG DIOXYGENASE DOMAIN-CONTAINING PROTEIN"/>
    <property type="match status" value="1"/>
</dbReference>
<dbReference type="EMBL" id="HBHX01010864">
    <property type="protein sequence ID" value="CAE0105372.1"/>
    <property type="molecule type" value="Transcribed_RNA"/>
</dbReference>
<dbReference type="InterPro" id="IPR044862">
    <property type="entry name" value="Pro_4_hyd_alph_FE2OG_OXY"/>
</dbReference>
<dbReference type="Gene3D" id="2.60.120.620">
    <property type="entry name" value="q2cbj1_9rhob like domain"/>
    <property type="match status" value="1"/>
</dbReference>
<organism evidence="3">
    <name type="scientific">Haptolina ericina</name>
    <dbReference type="NCBI Taxonomy" id="156174"/>
    <lineage>
        <taxon>Eukaryota</taxon>
        <taxon>Haptista</taxon>
        <taxon>Haptophyta</taxon>
        <taxon>Prymnesiophyceae</taxon>
        <taxon>Prymnesiales</taxon>
        <taxon>Prymnesiaceae</taxon>
        <taxon>Haptolina</taxon>
    </lineage>
</organism>
<dbReference type="AlphaFoldDB" id="A0A7S3AK99"/>
<name>A0A7S3AK99_9EUKA</name>
<reference evidence="3" key="1">
    <citation type="submission" date="2021-01" db="EMBL/GenBank/DDBJ databases">
        <authorList>
            <person name="Corre E."/>
            <person name="Pelletier E."/>
            <person name="Niang G."/>
            <person name="Scheremetjew M."/>
            <person name="Finn R."/>
            <person name="Kale V."/>
            <person name="Holt S."/>
            <person name="Cochrane G."/>
            <person name="Meng A."/>
            <person name="Brown T."/>
            <person name="Cohen L."/>
        </authorList>
    </citation>
    <scope>NUCLEOTIDE SEQUENCE</scope>
    <source>
        <strain evidence="3">CCMP281</strain>
    </source>
</reference>
<evidence type="ECO:0000256" key="1">
    <source>
        <dbReference type="SAM" id="MobiDB-lite"/>
    </source>
</evidence>
<evidence type="ECO:0000259" key="2">
    <source>
        <dbReference type="Pfam" id="PF13640"/>
    </source>
</evidence>